<feature type="compositionally biased region" description="Basic and acidic residues" evidence="1">
    <location>
        <begin position="43"/>
        <end position="53"/>
    </location>
</feature>
<dbReference type="HOGENOM" id="CLU_082787_0_0_1"/>
<dbReference type="GeneID" id="6078551"/>
<organism evidence="3">
    <name type="scientific">Laccaria bicolor (strain S238N-H82 / ATCC MYA-4686)</name>
    <name type="common">Bicoloured deceiver</name>
    <name type="synonym">Laccaria laccata var. bicolor</name>
    <dbReference type="NCBI Taxonomy" id="486041"/>
    <lineage>
        <taxon>Eukaryota</taxon>
        <taxon>Fungi</taxon>
        <taxon>Dikarya</taxon>
        <taxon>Basidiomycota</taxon>
        <taxon>Agaricomycotina</taxon>
        <taxon>Agaricomycetes</taxon>
        <taxon>Agaricomycetidae</taxon>
        <taxon>Agaricales</taxon>
        <taxon>Agaricineae</taxon>
        <taxon>Hydnangiaceae</taxon>
        <taxon>Laccaria</taxon>
    </lineage>
</organism>
<feature type="region of interest" description="Disordered" evidence="1">
    <location>
        <begin position="1"/>
        <end position="89"/>
    </location>
</feature>
<dbReference type="RefSeq" id="XP_001882773.1">
    <property type="nucleotide sequence ID" value="XM_001882738.1"/>
</dbReference>
<evidence type="ECO:0000256" key="1">
    <source>
        <dbReference type="SAM" id="MobiDB-lite"/>
    </source>
</evidence>
<dbReference type="InParanoid" id="B0DFT9"/>
<dbReference type="AlphaFoldDB" id="B0DFT9"/>
<protein>
    <submittedName>
        <fullName evidence="2">Predicted protein</fullName>
    </submittedName>
</protein>
<dbReference type="EMBL" id="DS547108">
    <property type="protein sequence ID" value="EDR06401.1"/>
    <property type="molecule type" value="Genomic_DNA"/>
</dbReference>
<evidence type="ECO:0000313" key="3">
    <source>
        <dbReference type="Proteomes" id="UP000001194"/>
    </source>
</evidence>
<reference evidence="2 3" key="1">
    <citation type="journal article" date="2008" name="Nature">
        <title>The genome of Laccaria bicolor provides insights into mycorrhizal symbiosis.</title>
        <authorList>
            <person name="Martin F."/>
            <person name="Aerts A."/>
            <person name="Ahren D."/>
            <person name="Brun A."/>
            <person name="Danchin E.G.J."/>
            <person name="Duchaussoy F."/>
            <person name="Gibon J."/>
            <person name="Kohler A."/>
            <person name="Lindquist E."/>
            <person name="Pereda V."/>
            <person name="Salamov A."/>
            <person name="Shapiro H.J."/>
            <person name="Wuyts J."/>
            <person name="Blaudez D."/>
            <person name="Buee M."/>
            <person name="Brokstein P."/>
            <person name="Canbaeck B."/>
            <person name="Cohen D."/>
            <person name="Courty P.E."/>
            <person name="Coutinho P.M."/>
            <person name="Delaruelle C."/>
            <person name="Detter J.C."/>
            <person name="Deveau A."/>
            <person name="DiFazio S."/>
            <person name="Duplessis S."/>
            <person name="Fraissinet-Tachet L."/>
            <person name="Lucic E."/>
            <person name="Frey-Klett P."/>
            <person name="Fourrey C."/>
            <person name="Feussner I."/>
            <person name="Gay G."/>
            <person name="Grimwood J."/>
            <person name="Hoegger P.J."/>
            <person name="Jain P."/>
            <person name="Kilaru S."/>
            <person name="Labbe J."/>
            <person name="Lin Y.C."/>
            <person name="Legue V."/>
            <person name="Le Tacon F."/>
            <person name="Marmeisse R."/>
            <person name="Melayah D."/>
            <person name="Montanini B."/>
            <person name="Muratet M."/>
            <person name="Nehls U."/>
            <person name="Niculita-Hirzel H."/>
            <person name="Oudot-Le Secq M.P."/>
            <person name="Peter M."/>
            <person name="Quesneville H."/>
            <person name="Rajashekar B."/>
            <person name="Reich M."/>
            <person name="Rouhier N."/>
            <person name="Schmutz J."/>
            <person name="Yin T."/>
            <person name="Chalot M."/>
            <person name="Henrissat B."/>
            <person name="Kuees U."/>
            <person name="Lucas S."/>
            <person name="Van de Peer Y."/>
            <person name="Podila G.K."/>
            <person name="Polle A."/>
            <person name="Pukkila P.J."/>
            <person name="Richardson P.M."/>
            <person name="Rouze P."/>
            <person name="Sanders I.R."/>
            <person name="Stajich J.E."/>
            <person name="Tunlid A."/>
            <person name="Tuskan G."/>
            <person name="Grigoriev I.V."/>
        </authorList>
    </citation>
    <scope>NUCLEOTIDE SEQUENCE [LARGE SCALE GENOMIC DNA]</scope>
    <source>
        <strain evidence="3">S238N-H82 / ATCC MYA-4686</strain>
    </source>
</reference>
<evidence type="ECO:0000313" key="2">
    <source>
        <dbReference type="EMBL" id="EDR06401.1"/>
    </source>
</evidence>
<name>B0DFT9_LACBS</name>
<sequence>MARGRGRKPTQQPAPPRTAGRRAVPVNFRDDPGSGEEFDFTPLDEHSADEDVQRPISPASVEPVAGSAASTRPVTPSERASEPSRSRTAPDIDFFFERGSKAPPVSRTLCKLCRANGIDLRQGAGSFSASTSNGPLRNHLLSRHKDPYLQKCREMRWKVPALASETGTAPAPHGTQRPPFSQEALIQHLLNFIVADDQLLLLLREDLEDKDIPRRTKMRESIIKAWHAYFKVLKQELADEFPTRRIFGQQKLGTHTWPLPHIGYIETSLPRVFSCVLHSSHFTVFEEATTGRG</sequence>
<gene>
    <name evidence="2" type="ORF">LACBIDRAFT_328730</name>
</gene>
<accession>B0DFT9</accession>
<dbReference type="OrthoDB" id="3250324at2759"/>
<dbReference type="KEGG" id="lbc:LACBIDRAFT_328730"/>
<feature type="compositionally biased region" description="Basic and acidic residues" evidence="1">
    <location>
        <begin position="79"/>
        <end position="89"/>
    </location>
</feature>
<keyword evidence="3" id="KW-1185">Reference proteome</keyword>
<proteinExistence type="predicted"/>
<dbReference type="Proteomes" id="UP000001194">
    <property type="component" value="Unassembled WGS sequence"/>
</dbReference>